<evidence type="ECO:0000313" key="3">
    <source>
        <dbReference type="EMBL" id="MFC3714453.1"/>
    </source>
</evidence>
<keyword evidence="2" id="KW-0472">Membrane</keyword>
<feature type="transmembrane region" description="Helical" evidence="2">
    <location>
        <begin position="386"/>
        <end position="407"/>
    </location>
</feature>
<feature type="transmembrane region" description="Helical" evidence="2">
    <location>
        <begin position="419"/>
        <end position="440"/>
    </location>
</feature>
<feature type="transmembrane region" description="Helical" evidence="2">
    <location>
        <begin position="52"/>
        <end position="74"/>
    </location>
</feature>
<feature type="transmembrane region" description="Helical" evidence="2">
    <location>
        <begin position="194"/>
        <end position="217"/>
    </location>
</feature>
<keyword evidence="1" id="KW-0813">Transport</keyword>
<dbReference type="NCBIfam" id="TIGR00797">
    <property type="entry name" value="matE"/>
    <property type="match status" value="1"/>
</dbReference>
<feature type="transmembrane region" description="Helical" evidence="2">
    <location>
        <begin position="274"/>
        <end position="301"/>
    </location>
</feature>
<evidence type="ECO:0000256" key="2">
    <source>
        <dbReference type="SAM" id="Phobius"/>
    </source>
</evidence>
<dbReference type="PANTHER" id="PTHR43298">
    <property type="entry name" value="MULTIDRUG RESISTANCE PROTEIN NORM-RELATED"/>
    <property type="match status" value="1"/>
</dbReference>
<reference evidence="4" key="1">
    <citation type="journal article" date="2019" name="Int. J. Syst. Evol. Microbiol.">
        <title>The Global Catalogue of Microorganisms (GCM) 10K type strain sequencing project: providing services to taxonomists for standard genome sequencing and annotation.</title>
        <authorList>
            <consortium name="The Broad Institute Genomics Platform"/>
            <consortium name="The Broad Institute Genome Sequencing Center for Infectious Disease"/>
            <person name="Wu L."/>
            <person name="Ma J."/>
        </authorList>
    </citation>
    <scope>NUCLEOTIDE SEQUENCE [LARGE SCALE GENOMIC DNA]</scope>
    <source>
        <strain evidence="4">KCTC 42644</strain>
    </source>
</reference>
<evidence type="ECO:0000256" key="1">
    <source>
        <dbReference type="ARBA" id="ARBA00022448"/>
    </source>
</evidence>
<feature type="transmembrane region" description="Helical" evidence="2">
    <location>
        <begin position="162"/>
        <end position="182"/>
    </location>
</feature>
<accession>A0ABV7XFE4</accession>
<dbReference type="InterPro" id="IPR050222">
    <property type="entry name" value="MATE_MdtK"/>
</dbReference>
<keyword evidence="2" id="KW-0812">Transmembrane</keyword>
<feature type="transmembrane region" description="Helical" evidence="2">
    <location>
        <begin position="23"/>
        <end position="40"/>
    </location>
</feature>
<protein>
    <submittedName>
        <fullName evidence="3">MATE family efflux transporter</fullName>
    </submittedName>
</protein>
<dbReference type="Pfam" id="PF01554">
    <property type="entry name" value="MatE"/>
    <property type="match status" value="2"/>
</dbReference>
<dbReference type="RefSeq" id="WP_380864066.1">
    <property type="nucleotide sequence ID" value="NZ_JBHRXV010000015.1"/>
</dbReference>
<feature type="transmembrane region" description="Helical" evidence="2">
    <location>
        <begin position="249"/>
        <end position="268"/>
    </location>
</feature>
<gene>
    <name evidence="3" type="ORF">ACFOMD_17935</name>
</gene>
<name>A0ABV7XFE4_9SPHN</name>
<dbReference type="EMBL" id="JBHRXV010000015">
    <property type="protein sequence ID" value="MFC3714453.1"/>
    <property type="molecule type" value="Genomic_DNA"/>
</dbReference>
<feature type="transmembrane region" description="Helical" evidence="2">
    <location>
        <begin position="133"/>
        <end position="155"/>
    </location>
</feature>
<dbReference type="Proteomes" id="UP001595615">
    <property type="component" value="Unassembled WGS sequence"/>
</dbReference>
<feature type="transmembrane region" description="Helical" evidence="2">
    <location>
        <begin position="95"/>
        <end position="113"/>
    </location>
</feature>
<dbReference type="PANTHER" id="PTHR43298:SF2">
    <property type="entry name" value="FMN_FAD EXPORTER YEEO-RELATED"/>
    <property type="match status" value="1"/>
</dbReference>
<comment type="caution">
    <text evidence="3">The sequence shown here is derived from an EMBL/GenBank/DDBJ whole genome shotgun (WGS) entry which is preliminary data.</text>
</comment>
<evidence type="ECO:0000313" key="4">
    <source>
        <dbReference type="Proteomes" id="UP001595615"/>
    </source>
</evidence>
<keyword evidence="4" id="KW-1185">Reference proteome</keyword>
<dbReference type="InterPro" id="IPR002528">
    <property type="entry name" value="MATE_fam"/>
</dbReference>
<organism evidence="3 4">
    <name type="scientific">Sphingoaurantiacus capsulatus</name>
    <dbReference type="NCBI Taxonomy" id="1771310"/>
    <lineage>
        <taxon>Bacteria</taxon>
        <taxon>Pseudomonadati</taxon>
        <taxon>Pseudomonadota</taxon>
        <taxon>Alphaproteobacteria</taxon>
        <taxon>Sphingomonadales</taxon>
        <taxon>Sphingosinicellaceae</taxon>
        <taxon>Sphingoaurantiacus</taxon>
    </lineage>
</organism>
<sequence>MHGTQTRTEGGLGELLRLAGPTVLARLGIMMMGLTDAIVVGHHSARELGYHALGWAMTVAVLTTAIGLLVGVQVMGARYVGEGRPQAAGMVLRRGLNYGLLLSVISSLGLYLLGPLVMELTGLDADLVRGATATLHIFTLSLAPYIFCCVLSFWLEGLGKPIPGMVAMWAANAVNLALNLWLVPGDSGLPVEGAVASAWATFGARVMLLAALAVYIWRWSGSRAHGVFERGEDDGRGAEQRQVGYGAGASYFAETAAFSGMSFVAGLLGSLEVAAWAVVLNVAAIIFMGPLGLSSATAVLVGRAYGARDREGVLRGGVLGFWVTIVLTTIVCLVVWLGADLIARAYSTDPALLRLIAPALVLSCLFFIADGLQVVAANALRARGDILLPVGLHVFCYGAVMLPLGWYLAHPAGLGLDGIVWSVVVASLLSGGLLVGRFLLLARHPLG</sequence>
<keyword evidence="2" id="KW-1133">Transmembrane helix</keyword>
<proteinExistence type="predicted"/>
<feature type="transmembrane region" description="Helical" evidence="2">
    <location>
        <begin position="313"/>
        <end position="339"/>
    </location>
</feature>
<feature type="transmembrane region" description="Helical" evidence="2">
    <location>
        <begin position="351"/>
        <end position="374"/>
    </location>
</feature>